<dbReference type="PANTHER" id="PTHR31642:SF176">
    <property type="entry name" value="ROSMARINATE SYNTHASE-LIKE"/>
    <property type="match status" value="1"/>
</dbReference>
<dbReference type="InterPro" id="IPR050317">
    <property type="entry name" value="Plant_Fungal_Acyltransferase"/>
</dbReference>
<keyword evidence="3" id="KW-1185">Reference proteome</keyword>
<organism evidence="2 3">
    <name type="scientific">Solanum tuberosum</name>
    <name type="common">Potato</name>
    <dbReference type="NCBI Taxonomy" id="4113"/>
    <lineage>
        <taxon>Eukaryota</taxon>
        <taxon>Viridiplantae</taxon>
        <taxon>Streptophyta</taxon>
        <taxon>Embryophyta</taxon>
        <taxon>Tracheophyta</taxon>
        <taxon>Spermatophyta</taxon>
        <taxon>Magnoliopsida</taxon>
        <taxon>eudicotyledons</taxon>
        <taxon>Gunneridae</taxon>
        <taxon>Pentapetalae</taxon>
        <taxon>asterids</taxon>
        <taxon>lamiids</taxon>
        <taxon>Solanales</taxon>
        <taxon>Solanaceae</taxon>
        <taxon>Solanoideae</taxon>
        <taxon>Solaneae</taxon>
        <taxon>Solanum</taxon>
    </lineage>
</organism>
<dbReference type="FunCoup" id="M1CHF6">
    <property type="interactions" value="373"/>
</dbReference>
<accession>M1CHF6</accession>
<dbReference type="Pfam" id="PF02458">
    <property type="entry name" value="Transferase"/>
    <property type="match status" value="2"/>
</dbReference>
<dbReference type="HOGENOM" id="CLU_067434_0_0_1"/>
<dbReference type="InterPro" id="IPR023213">
    <property type="entry name" value="CAT-like_dom_sf"/>
</dbReference>
<dbReference type="Proteomes" id="UP000011115">
    <property type="component" value="Unassembled WGS sequence"/>
</dbReference>
<dbReference type="OMA" id="PIDASHW"/>
<dbReference type="PANTHER" id="PTHR31642">
    <property type="entry name" value="TRICHOTHECENE 3-O-ACETYLTRANSFERASE"/>
    <property type="match status" value="1"/>
</dbReference>
<sequence>MAYCNENIGVAHDFVSNLQIEAIQTVMPMKQTDPRILRRVLIGENPGSDNFQRRFHMVFCYNKASETDSGWMVAGWIRESLGKALVEKPLLAGRLRSIGENNTNYGEFEIVSNDSGVRLIEAEMPMNFDDFIHLKEKKNVEGQLVFWDDIHEPSTQYSPLFYVQLMIFIHLKEKKNVEGQLVFWDDIHEPNTQYSPLFYVQVTNFKCGRYSIGISCSLFLEDPYSITSFLNRWSQIHVNMISEADAPKIPTFFLPNLRKKGCSPTLYSSSNTSNYHVNDTLIFKLPLKFLNLSDDIHKNNLVEKCVEEVENKFGKNLSTKLCLFVRETSEDVNVETFTREGINPFGSIKNGLISANCWDDLGLADNIRFNEENKAVHFSCWIINSGNEDLVLTTPSLGDESGFENNILVTMRDKSFHRARFTLFLDYSTRI</sequence>
<name>M1CHF6_SOLTU</name>
<reference evidence="2" key="2">
    <citation type="submission" date="2015-06" db="UniProtKB">
        <authorList>
            <consortium name="EnsemblPlants"/>
        </authorList>
    </citation>
    <scope>IDENTIFICATION</scope>
    <source>
        <strain evidence="2">DM1-3 516 R44</strain>
    </source>
</reference>
<reference evidence="3" key="1">
    <citation type="journal article" date="2011" name="Nature">
        <title>Genome sequence and analysis of the tuber crop potato.</title>
        <authorList>
            <consortium name="The Potato Genome Sequencing Consortium"/>
        </authorList>
    </citation>
    <scope>NUCLEOTIDE SEQUENCE [LARGE SCALE GENOMIC DNA]</scope>
    <source>
        <strain evidence="3">cv. DM1-3 516 R44</strain>
    </source>
</reference>
<dbReference type="eggNOG" id="ENOG502RYQP">
    <property type="taxonomic scope" value="Eukaryota"/>
</dbReference>
<dbReference type="GO" id="GO:0016747">
    <property type="term" value="F:acyltransferase activity, transferring groups other than amino-acyl groups"/>
    <property type="evidence" value="ECO:0000318"/>
    <property type="project" value="GO_Central"/>
</dbReference>
<dbReference type="EnsemblPlants" id="PGSC0003DMT400067517">
    <property type="protein sequence ID" value="PGSC0003DMT400067517"/>
    <property type="gene ID" value="PGSC0003DMG400026254"/>
</dbReference>
<evidence type="ECO:0000313" key="2">
    <source>
        <dbReference type="EnsemblPlants" id="PGSC0003DMT400067517"/>
    </source>
</evidence>
<dbReference type="PaxDb" id="4113-PGSC0003DMT400067517"/>
<dbReference type="Gene3D" id="3.30.559.10">
    <property type="entry name" value="Chloramphenicol acetyltransferase-like domain"/>
    <property type="match status" value="2"/>
</dbReference>
<dbReference type="InParanoid" id="M1CHF6"/>
<dbReference type="Gramene" id="PGSC0003DMT400067517">
    <property type="protein sequence ID" value="PGSC0003DMT400067517"/>
    <property type="gene ID" value="PGSC0003DMG400026254"/>
</dbReference>
<evidence type="ECO:0000313" key="3">
    <source>
        <dbReference type="Proteomes" id="UP000011115"/>
    </source>
</evidence>
<comment type="similarity">
    <text evidence="1">Belongs to the plant acyltransferase family.</text>
</comment>
<proteinExistence type="inferred from homology"/>
<protein>
    <submittedName>
        <fullName evidence="2">Transferase</fullName>
    </submittedName>
</protein>
<dbReference type="AlphaFoldDB" id="M1CHF6"/>
<evidence type="ECO:0000256" key="1">
    <source>
        <dbReference type="ARBA" id="ARBA00009861"/>
    </source>
</evidence>